<dbReference type="InterPro" id="IPR036259">
    <property type="entry name" value="MFS_trans_sf"/>
</dbReference>
<dbReference type="InterPro" id="IPR020846">
    <property type="entry name" value="MFS_dom"/>
</dbReference>
<gene>
    <name evidence="8" type="ORF">AB0H04_39885</name>
</gene>
<feature type="transmembrane region" description="Helical" evidence="6">
    <location>
        <begin position="209"/>
        <end position="233"/>
    </location>
</feature>
<evidence type="ECO:0000256" key="2">
    <source>
        <dbReference type="ARBA" id="ARBA00022692"/>
    </source>
</evidence>
<dbReference type="PANTHER" id="PTHR42718:SF49">
    <property type="entry name" value="EXPORT PROTEIN"/>
    <property type="match status" value="1"/>
</dbReference>
<evidence type="ECO:0000256" key="6">
    <source>
        <dbReference type="SAM" id="Phobius"/>
    </source>
</evidence>
<sequence length="484" mass="48717">MTLCFAAFLLSALQTLVVPVVGDIGRSLGTSAEATSWVVTSNLLAAAVGTPVLGRLGDVRGRRPVLLGVLAAVLAGSLIAAATHSLALLLVGRVLQGASYGVFPIAVALVRDEIPAGRGTRAMAGISGMLSVGGGVALAATGLLTRHGGDYRRVFWLAAGLTAVALVLAWLTVPARRPQADGRVDWRGAAVLAVTLVLLLTPLSQGNRWGWRSAGAVGGLTGAALMFGVFLLLERATPHALVAPGMFKRPPIVVANIAGLVLGLSNFTGLLGVTALVQTPRALAGYGFGATVLSTSLVYLLPGALSGLVTAPLGGELLRRLGARATLALSMLLSAVAFTALAFFHEASWQVVLATAGTFIAVLLGYAALPALLGEHVSPADTGIANSVNSVARTVGSALASAVLVALLTSDHVPGLPFAVPPDHQYTVVFLTGAGATSCCALLVAFGPGQRVPAGETASGRPLRAAGVPLASVPPGHGAAEETS</sequence>
<feature type="transmembrane region" description="Helical" evidence="6">
    <location>
        <begin position="154"/>
        <end position="172"/>
    </location>
</feature>
<dbReference type="Pfam" id="PF07690">
    <property type="entry name" value="MFS_1"/>
    <property type="match status" value="1"/>
</dbReference>
<evidence type="ECO:0000313" key="8">
    <source>
        <dbReference type="EMBL" id="MEU5712918.1"/>
    </source>
</evidence>
<feature type="transmembrane region" description="Helical" evidence="6">
    <location>
        <begin position="90"/>
        <end position="110"/>
    </location>
</feature>
<comment type="subcellular location">
    <subcellularLocation>
        <location evidence="1">Cell membrane</location>
        <topology evidence="1">Multi-pass membrane protein</topology>
    </subcellularLocation>
</comment>
<keyword evidence="2 6" id="KW-0812">Transmembrane</keyword>
<feature type="domain" description="Major facilitator superfamily (MFS) profile" evidence="7">
    <location>
        <begin position="1"/>
        <end position="452"/>
    </location>
</feature>
<organism evidence="8 9">
    <name type="scientific">Streptomyces flaveolus</name>
    <dbReference type="NCBI Taxonomy" id="67297"/>
    <lineage>
        <taxon>Bacteria</taxon>
        <taxon>Bacillati</taxon>
        <taxon>Actinomycetota</taxon>
        <taxon>Actinomycetes</taxon>
        <taxon>Kitasatosporales</taxon>
        <taxon>Streptomycetaceae</taxon>
        <taxon>Streptomyces</taxon>
    </lineage>
</organism>
<evidence type="ECO:0000256" key="5">
    <source>
        <dbReference type="ARBA" id="ARBA00023251"/>
    </source>
</evidence>
<evidence type="ECO:0000256" key="4">
    <source>
        <dbReference type="ARBA" id="ARBA00023136"/>
    </source>
</evidence>
<feature type="transmembrane region" description="Helical" evidence="6">
    <location>
        <begin position="35"/>
        <end position="53"/>
    </location>
</feature>
<keyword evidence="3 6" id="KW-1133">Transmembrane helix</keyword>
<feature type="transmembrane region" description="Helical" evidence="6">
    <location>
        <begin position="349"/>
        <end position="369"/>
    </location>
</feature>
<dbReference type="RefSeq" id="WP_030655362.1">
    <property type="nucleotide sequence ID" value="NZ_JBFAEG010000042.1"/>
</dbReference>
<dbReference type="PROSITE" id="PS50850">
    <property type="entry name" value="MFS"/>
    <property type="match status" value="1"/>
</dbReference>
<dbReference type="Gene3D" id="1.20.1250.20">
    <property type="entry name" value="MFS general substrate transporter like domains"/>
    <property type="match status" value="1"/>
</dbReference>
<feature type="transmembrane region" description="Helical" evidence="6">
    <location>
        <begin position="184"/>
        <end position="203"/>
    </location>
</feature>
<name>A0ABV3ALT2_9ACTN</name>
<dbReference type="PANTHER" id="PTHR42718">
    <property type="entry name" value="MAJOR FACILITATOR SUPERFAMILY MULTIDRUG TRANSPORTER MFSC"/>
    <property type="match status" value="1"/>
</dbReference>
<feature type="transmembrane region" description="Helical" evidence="6">
    <location>
        <begin position="65"/>
        <end position="84"/>
    </location>
</feature>
<keyword evidence="4 6" id="KW-0472">Membrane</keyword>
<reference evidence="8 9" key="1">
    <citation type="submission" date="2024-06" db="EMBL/GenBank/DDBJ databases">
        <title>The Natural Products Discovery Center: Release of the First 8490 Sequenced Strains for Exploring Actinobacteria Biosynthetic Diversity.</title>
        <authorList>
            <person name="Kalkreuter E."/>
            <person name="Kautsar S.A."/>
            <person name="Yang D."/>
            <person name="Bader C.D."/>
            <person name="Teijaro C.N."/>
            <person name="Fluegel L."/>
            <person name="Davis C.M."/>
            <person name="Simpson J.R."/>
            <person name="Lauterbach L."/>
            <person name="Steele A.D."/>
            <person name="Gui C."/>
            <person name="Meng S."/>
            <person name="Li G."/>
            <person name="Viehrig K."/>
            <person name="Ye F."/>
            <person name="Su P."/>
            <person name="Kiefer A.F."/>
            <person name="Nichols A."/>
            <person name="Cepeda A.J."/>
            <person name="Yan W."/>
            <person name="Fan B."/>
            <person name="Jiang Y."/>
            <person name="Adhikari A."/>
            <person name="Zheng C.-J."/>
            <person name="Schuster L."/>
            <person name="Cowan T.M."/>
            <person name="Smanski M.J."/>
            <person name="Chevrette M.G."/>
            <person name="De Carvalho L.P.S."/>
            <person name="Shen B."/>
        </authorList>
    </citation>
    <scope>NUCLEOTIDE SEQUENCE [LARGE SCALE GENOMIC DNA]</scope>
    <source>
        <strain evidence="8 9">NPDC020594</strain>
    </source>
</reference>
<proteinExistence type="predicted"/>
<dbReference type="InterPro" id="IPR011701">
    <property type="entry name" value="MFS"/>
</dbReference>
<dbReference type="Gene3D" id="1.20.1720.10">
    <property type="entry name" value="Multidrug resistance protein D"/>
    <property type="match status" value="1"/>
</dbReference>
<protein>
    <submittedName>
        <fullName evidence="8">MFS transporter</fullName>
    </submittedName>
</protein>
<feature type="transmembrane region" description="Helical" evidence="6">
    <location>
        <begin position="321"/>
        <end position="343"/>
    </location>
</feature>
<evidence type="ECO:0000259" key="7">
    <source>
        <dbReference type="PROSITE" id="PS50850"/>
    </source>
</evidence>
<dbReference type="EMBL" id="JBFAEG010000042">
    <property type="protein sequence ID" value="MEU5712918.1"/>
    <property type="molecule type" value="Genomic_DNA"/>
</dbReference>
<dbReference type="SUPFAM" id="SSF103473">
    <property type="entry name" value="MFS general substrate transporter"/>
    <property type="match status" value="2"/>
</dbReference>
<dbReference type="Proteomes" id="UP001551011">
    <property type="component" value="Unassembled WGS sequence"/>
</dbReference>
<comment type="caution">
    <text evidence="8">The sequence shown here is derived from an EMBL/GenBank/DDBJ whole genome shotgun (WGS) entry which is preliminary data.</text>
</comment>
<feature type="transmembrane region" description="Helical" evidence="6">
    <location>
        <begin position="283"/>
        <end position="309"/>
    </location>
</feature>
<feature type="transmembrane region" description="Helical" evidence="6">
    <location>
        <begin position="428"/>
        <end position="446"/>
    </location>
</feature>
<evidence type="ECO:0000256" key="1">
    <source>
        <dbReference type="ARBA" id="ARBA00004651"/>
    </source>
</evidence>
<evidence type="ECO:0000256" key="3">
    <source>
        <dbReference type="ARBA" id="ARBA00022989"/>
    </source>
</evidence>
<accession>A0ABV3ALT2</accession>
<feature type="transmembrane region" description="Helical" evidence="6">
    <location>
        <begin position="390"/>
        <end position="408"/>
    </location>
</feature>
<keyword evidence="9" id="KW-1185">Reference proteome</keyword>
<evidence type="ECO:0000313" key="9">
    <source>
        <dbReference type="Proteomes" id="UP001551011"/>
    </source>
</evidence>
<feature type="transmembrane region" description="Helical" evidence="6">
    <location>
        <begin position="253"/>
        <end position="277"/>
    </location>
</feature>
<keyword evidence="5" id="KW-0046">Antibiotic resistance</keyword>
<feature type="transmembrane region" description="Helical" evidence="6">
    <location>
        <begin position="122"/>
        <end position="142"/>
    </location>
</feature>